<organism evidence="2">
    <name type="scientific">uncultured Actinomycetospora sp</name>
    <dbReference type="NCBI Taxonomy" id="1135996"/>
    <lineage>
        <taxon>Bacteria</taxon>
        <taxon>Bacillati</taxon>
        <taxon>Actinomycetota</taxon>
        <taxon>Actinomycetes</taxon>
        <taxon>Pseudonocardiales</taxon>
        <taxon>Pseudonocardiaceae</taxon>
        <taxon>Actinomycetospora</taxon>
        <taxon>environmental samples</taxon>
    </lineage>
</organism>
<proteinExistence type="predicted"/>
<feature type="region of interest" description="Disordered" evidence="1">
    <location>
        <begin position="1"/>
        <end position="104"/>
    </location>
</feature>
<feature type="compositionally biased region" description="Low complexity" evidence="1">
    <location>
        <begin position="24"/>
        <end position="38"/>
    </location>
</feature>
<feature type="non-terminal residue" evidence="2">
    <location>
        <position position="104"/>
    </location>
</feature>
<name>A0A6J4IYP8_9PSEU</name>
<evidence type="ECO:0000256" key="1">
    <source>
        <dbReference type="SAM" id="MobiDB-lite"/>
    </source>
</evidence>
<feature type="compositionally biased region" description="Basic residues" evidence="1">
    <location>
        <begin position="1"/>
        <end position="15"/>
    </location>
</feature>
<accession>A0A6J4IYP8</accession>
<dbReference type="EMBL" id="CADCTH010000347">
    <property type="protein sequence ID" value="CAA9265854.1"/>
    <property type="molecule type" value="Genomic_DNA"/>
</dbReference>
<feature type="non-terminal residue" evidence="2">
    <location>
        <position position="1"/>
    </location>
</feature>
<sequence length="104" mass="10578">ETRRPARAARARRRGARQDRARRVVPALRAALVGRAGAPRGGGADRRRRDRAGPRPAGAPGWADHRARGRGAPPPPRPRRTGGPGGGAAGPAGARAAPGRAAGA</sequence>
<reference evidence="2" key="1">
    <citation type="submission" date="2020-02" db="EMBL/GenBank/DDBJ databases">
        <authorList>
            <person name="Meier V. D."/>
        </authorList>
    </citation>
    <scope>NUCLEOTIDE SEQUENCE</scope>
    <source>
        <strain evidence="2">AVDCRST_MAG54</strain>
    </source>
</reference>
<protein>
    <submittedName>
        <fullName evidence="2">Uncharacterized protein</fullName>
    </submittedName>
</protein>
<evidence type="ECO:0000313" key="2">
    <source>
        <dbReference type="EMBL" id="CAA9265854.1"/>
    </source>
</evidence>
<gene>
    <name evidence="2" type="ORF">AVDCRST_MAG54-2718</name>
</gene>
<feature type="compositionally biased region" description="Basic and acidic residues" evidence="1">
    <location>
        <begin position="43"/>
        <end position="53"/>
    </location>
</feature>
<dbReference type="AlphaFoldDB" id="A0A6J4IYP8"/>
<feature type="compositionally biased region" description="Low complexity" evidence="1">
    <location>
        <begin position="91"/>
        <end position="104"/>
    </location>
</feature>